<dbReference type="Proteomes" id="UP001232973">
    <property type="component" value="Unassembled WGS sequence"/>
</dbReference>
<name>A0ABT9XKU4_9BACL</name>
<reference evidence="1 2" key="1">
    <citation type="submission" date="2023-07" db="EMBL/GenBank/DDBJ databases">
        <title>Genomic Encyclopedia of Type Strains, Phase IV (KMG-IV): sequencing the most valuable type-strain genomes for metagenomic binning, comparative biology and taxonomic classification.</title>
        <authorList>
            <person name="Goeker M."/>
        </authorList>
    </citation>
    <scope>NUCLEOTIDE SEQUENCE [LARGE SCALE GENOMIC DNA]</scope>
    <source>
        <strain evidence="1 2">DSM 4006</strain>
    </source>
</reference>
<keyword evidence="2" id="KW-1185">Reference proteome</keyword>
<gene>
    <name evidence="1" type="ORF">J2S03_002794</name>
</gene>
<organism evidence="1 2">
    <name type="scientific">Alicyclobacillus cycloheptanicus</name>
    <dbReference type="NCBI Taxonomy" id="1457"/>
    <lineage>
        <taxon>Bacteria</taxon>
        <taxon>Bacillati</taxon>
        <taxon>Bacillota</taxon>
        <taxon>Bacilli</taxon>
        <taxon>Bacillales</taxon>
        <taxon>Alicyclobacillaceae</taxon>
        <taxon>Alicyclobacillus</taxon>
    </lineage>
</organism>
<sequence length="95" mass="10544">MWFLVALCVAFWAKFAFVYDIPPYAKAGGLANVSAYVAVKPWWFGPPAFDVASYMPDLATGSDTLSPYNLLVLELGRYASIIKQPQLVWVEHSQG</sequence>
<proteinExistence type="predicted"/>
<evidence type="ECO:0000313" key="2">
    <source>
        <dbReference type="Proteomes" id="UP001232973"/>
    </source>
</evidence>
<dbReference type="RefSeq" id="WP_274457175.1">
    <property type="nucleotide sequence ID" value="NZ_CP067097.1"/>
</dbReference>
<comment type="caution">
    <text evidence="1">The sequence shown here is derived from an EMBL/GenBank/DDBJ whole genome shotgun (WGS) entry which is preliminary data.</text>
</comment>
<dbReference type="EMBL" id="JAUSTP010000027">
    <property type="protein sequence ID" value="MDQ0190927.1"/>
    <property type="molecule type" value="Genomic_DNA"/>
</dbReference>
<evidence type="ECO:0000313" key="1">
    <source>
        <dbReference type="EMBL" id="MDQ0190927.1"/>
    </source>
</evidence>
<protein>
    <submittedName>
        <fullName evidence="1">Uncharacterized protein</fullName>
    </submittedName>
</protein>
<accession>A0ABT9XKU4</accession>